<protein>
    <recommendedName>
        <fullName evidence="1">ASCH domain-containing protein</fullName>
    </recommendedName>
</protein>
<dbReference type="SUPFAM" id="SSF88697">
    <property type="entry name" value="PUA domain-like"/>
    <property type="match status" value="1"/>
</dbReference>
<dbReference type="AlphaFoldDB" id="A0A1J4U8P7"/>
<dbReference type="Gene3D" id="2.30.130.30">
    <property type="entry name" value="Hypothetical protein"/>
    <property type="match status" value="1"/>
</dbReference>
<gene>
    <name evidence="2" type="ORF">AUJ23_03310</name>
</gene>
<dbReference type="STRING" id="1805238.AUJ23_03310"/>
<dbReference type="Pfam" id="PF04266">
    <property type="entry name" value="ASCH"/>
    <property type="match status" value="1"/>
</dbReference>
<sequence>MIHQMKLQKDFFEKIESGEQTIEIRLFDEKRKALRVGDIIEFSKLPSLHKKIQVKILELLHYESFENLIKDFGMKFFGYNQEFLIDSFLKNLYNIYTKDDEKQFGVLGIKLKVLQ</sequence>
<name>A0A1J4U8P7_9BACT</name>
<dbReference type="InterPro" id="IPR016645">
    <property type="entry name" value="UCP016134"/>
</dbReference>
<dbReference type="InterPro" id="IPR007374">
    <property type="entry name" value="ASCH_domain"/>
</dbReference>
<proteinExistence type="predicted"/>
<dbReference type="Proteomes" id="UP000181941">
    <property type="component" value="Unassembled WGS sequence"/>
</dbReference>
<comment type="caution">
    <text evidence="2">The sequence shown here is derived from an EMBL/GenBank/DDBJ whole genome shotgun (WGS) entry which is preliminary data.</text>
</comment>
<feature type="domain" description="ASCH" evidence="1">
    <location>
        <begin position="5"/>
        <end position="114"/>
    </location>
</feature>
<dbReference type="PIRSF" id="PIRSF016134">
    <property type="entry name" value="UCP016134"/>
    <property type="match status" value="1"/>
</dbReference>
<evidence type="ECO:0000313" key="3">
    <source>
        <dbReference type="Proteomes" id="UP000181941"/>
    </source>
</evidence>
<dbReference type="InterPro" id="IPR015947">
    <property type="entry name" value="PUA-like_sf"/>
</dbReference>
<evidence type="ECO:0000313" key="2">
    <source>
        <dbReference type="EMBL" id="OIO18615.1"/>
    </source>
</evidence>
<accession>A0A1J4U8P7</accession>
<organism evidence="2 3">
    <name type="scientific">Candidatus Magasanikbacteria bacterium CG1_02_32_51</name>
    <dbReference type="NCBI Taxonomy" id="1805238"/>
    <lineage>
        <taxon>Bacteria</taxon>
        <taxon>Candidatus Magasanikiibacteriota</taxon>
    </lineage>
</organism>
<dbReference type="EMBL" id="MNVC01000037">
    <property type="protein sequence ID" value="OIO18615.1"/>
    <property type="molecule type" value="Genomic_DNA"/>
</dbReference>
<reference evidence="2 3" key="1">
    <citation type="journal article" date="2016" name="Environ. Microbiol.">
        <title>Genomic resolution of a cold subsurface aquifer community provides metabolic insights for novel microbes adapted to high CO concentrations.</title>
        <authorList>
            <person name="Probst A.J."/>
            <person name="Castelle C.J."/>
            <person name="Singh A."/>
            <person name="Brown C.T."/>
            <person name="Anantharaman K."/>
            <person name="Sharon I."/>
            <person name="Hug L.A."/>
            <person name="Burstein D."/>
            <person name="Emerson J.B."/>
            <person name="Thomas B.C."/>
            <person name="Banfield J.F."/>
        </authorList>
    </citation>
    <scope>NUCLEOTIDE SEQUENCE [LARGE SCALE GENOMIC DNA]</scope>
    <source>
        <strain evidence="2">CG1_02_32_51</strain>
    </source>
</reference>
<evidence type="ECO:0000259" key="1">
    <source>
        <dbReference type="Pfam" id="PF04266"/>
    </source>
</evidence>